<dbReference type="SUPFAM" id="SSF51679">
    <property type="entry name" value="Bacterial luciferase-like"/>
    <property type="match status" value="1"/>
</dbReference>
<gene>
    <name evidence="2" type="ORF">BJ958_002590</name>
</gene>
<dbReference type="InterPro" id="IPR051260">
    <property type="entry name" value="Diverse_substr_monoxygenases"/>
</dbReference>
<dbReference type="Pfam" id="PF00296">
    <property type="entry name" value="Bac_luciferase"/>
    <property type="match status" value="1"/>
</dbReference>
<dbReference type="PANTHER" id="PTHR30011">
    <property type="entry name" value="ALKANESULFONATE MONOOXYGENASE-RELATED"/>
    <property type="match status" value="1"/>
</dbReference>
<protein>
    <submittedName>
        <fullName evidence="2">Putative F420-dependent oxidoreductase</fullName>
    </submittedName>
</protein>
<proteinExistence type="predicted"/>
<evidence type="ECO:0000259" key="1">
    <source>
        <dbReference type="Pfam" id="PF00296"/>
    </source>
</evidence>
<evidence type="ECO:0000313" key="2">
    <source>
        <dbReference type="EMBL" id="NYD31044.1"/>
    </source>
</evidence>
<sequence>MSDLNWTLSVGMVPTGDLPELARAAEAEGWDAISLPDSVFFPEQVSADYPYSGDGKRMWAPDTDMPDPLVTIAALAAVTERIRFRVSVLKLPLRDPLLLAKQVSTLAVLTGERLELGVGLSWMPEEFRFTGTEMRTRGARTDEAIAVLRAVCPGEGPQWAEFHGQHYDFDRLIISPAPQRPLPILVGGHTEPALRRAARLGDGWISANLPAADLPAVIARLEELRAEEGRADVPFSVCVSPVGVDDAAGFDDLAAAGATDVWLNPWRFHAHAVADRETRLESVARFAAEFIRR</sequence>
<dbReference type="InterPro" id="IPR011251">
    <property type="entry name" value="Luciferase-like_dom"/>
</dbReference>
<reference evidence="2 3" key="1">
    <citation type="submission" date="2020-07" db="EMBL/GenBank/DDBJ databases">
        <title>Sequencing the genomes of 1000 actinobacteria strains.</title>
        <authorList>
            <person name="Klenk H.-P."/>
        </authorList>
    </citation>
    <scope>NUCLEOTIDE SEQUENCE [LARGE SCALE GENOMIC DNA]</scope>
    <source>
        <strain evidence="2 3">DSM 19082</strain>
    </source>
</reference>
<dbReference type="GO" id="GO:0016705">
    <property type="term" value="F:oxidoreductase activity, acting on paired donors, with incorporation or reduction of molecular oxygen"/>
    <property type="evidence" value="ECO:0007669"/>
    <property type="project" value="InterPro"/>
</dbReference>
<dbReference type="PANTHER" id="PTHR30011:SF32">
    <property type="entry name" value="CONSERVED PROTEIN"/>
    <property type="match status" value="1"/>
</dbReference>
<accession>A0A852RT03</accession>
<dbReference type="AlphaFoldDB" id="A0A852RT03"/>
<evidence type="ECO:0000313" key="3">
    <source>
        <dbReference type="Proteomes" id="UP000582231"/>
    </source>
</evidence>
<comment type="caution">
    <text evidence="2">The sequence shown here is derived from an EMBL/GenBank/DDBJ whole genome shotgun (WGS) entry which is preliminary data.</text>
</comment>
<dbReference type="RefSeq" id="WP_179727212.1">
    <property type="nucleotide sequence ID" value="NZ_BAABEF010000001.1"/>
</dbReference>
<name>A0A852RT03_9ACTN</name>
<organism evidence="2 3">
    <name type="scientific">Nocardioides kongjuensis</name>
    <dbReference type="NCBI Taxonomy" id="349522"/>
    <lineage>
        <taxon>Bacteria</taxon>
        <taxon>Bacillati</taxon>
        <taxon>Actinomycetota</taxon>
        <taxon>Actinomycetes</taxon>
        <taxon>Propionibacteriales</taxon>
        <taxon>Nocardioidaceae</taxon>
        <taxon>Nocardioides</taxon>
    </lineage>
</organism>
<dbReference type="Proteomes" id="UP000582231">
    <property type="component" value="Unassembled WGS sequence"/>
</dbReference>
<dbReference type="InterPro" id="IPR036661">
    <property type="entry name" value="Luciferase-like_sf"/>
</dbReference>
<dbReference type="NCBIfam" id="TIGR03619">
    <property type="entry name" value="F420_Rv2161c"/>
    <property type="match status" value="1"/>
</dbReference>
<dbReference type="EMBL" id="JACCBF010000001">
    <property type="protein sequence ID" value="NYD31044.1"/>
    <property type="molecule type" value="Genomic_DNA"/>
</dbReference>
<dbReference type="Gene3D" id="3.20.20.30">
    <property type="entry name" value="Luciferase-like domain"/>
    <property type="match status" value="1"/>
</dbReference>
<keyword evidence="3" id="KW-1185">Reference proteome</keyword>
<dbReference type="InterPro" id="IPR019921">
    <property type="entry name" value="Lucif-like_OxRdtase_Rv2161c"/>
</dbReference>
<feature type="domain" description="Luciferase-like" evidence="1">
    <location>
        <begin position="16"/>
        <end position="240"/>
    </location>
</feature>